<evidence type="ECO:0000256" key="1">
    <source>
        <dbReference type="SAM" id="Phobius"/>
    </source>
</evidence>
<keyword evidence="4" id="KW-1185">Reference proteome</keyword>
<dbReference type="EMBL" id="JAALLS010000008">
    <property type="protein sequence ID" value="NGP88262.1"/>
    <property type="molecule type" value="Genomic_DNA"/>
</dbReference>
<feature type="domain" description="M23ase beta-sheet core" evidence="2">
    <location>
        <begin position="56"/>
        <end position="143"/>
    </location>
</feature>
<dbReference type="Gene3D" id="2.70.70.10">
    <property type="entry name" value="Glucose Permease (Domain IIA)"/>
    <property type="match status" value="1"/>
</dbReference>
<dbReference type="PANTHER" id="PTHR21666:SF268">
    <property type="entry name" value="PEPTIDASE M23 DOMAIN-CONTAINING PROTEIN"/>
    <property type="match status" value="1"/>
</dbReference>
<feature type="transmembrane region" description="Helical" evidence="1">
    <location>
        <begin position="7"/>
        <end position="25"/>
    </location>
</feature>
<evidence type="ECO:0000313" key="4">
    <source>
        <dbReference type="Proteomes" id="UP000479132"/>
    </source>
</evidence>
<dbReference type="InterPro" id="IPR016047">
    <property type="entry name" value="M23ase_b-sheet_dom"/>
</dbReference>
<evidence type="ECO:0000259" key="2">
    <source>
        <dbReference type="Pfam" id="PF01551"/>
    </source>
</evidence>
<proteinExistence type="predicted"/>
<dbReference type="GO" id="GO:0004222">
    <property type="term" value="F:metalloendopeptidase activity"/>
    <property type="evidence" value="ECO:0007669"/>
    <property type="project" value="TreeGrafter"/>
</dbReference>
<protein>
    <submittedName>
        <fullName evidence="3">M23 family metallopeptidase</fullName>
    </submittedName>
</protein>
<dbReference type="Pfam" id="PF01551">
    <property type="entry name" value="Peptidase_M23"/>
    <property type="match status" value="1"/>
</dbReference>
<dbReference type="InterPro" id="IPR011055">
    <property type="entry name" value="Dup_hybrid_motif"/>
</dbReference>
<dbReference type="AlphaFoldDB" id="A0A6M1TDL6"/>
<accession>A0A6M1TDL6</accession>
<dbReference type="Proteomes" id="UP000479132">
    <property type="component" value="Unassembled WGS sequence"/>
</dbReference>
<name>A0A6M1TDL6_9BACT</name>
<comment type="caution">
    <text evidence="3">The sequence shown here is derived from an EMBL/GenBank/DDBJ whole genome shotgun (WGS) entry which is preliminary data.</text>
</comment>
<gene>
    <name evidence="3" type="ORF">G3569_07835</name>
</gene>
<keyword evidence="1" id="KW-0812">Transmembrane</keyword>
<evidence type="ECO:0000313" key="3">
    <source>
        <dbReference type="EMBL" id="NGP88262.1"/>
    </source>
</evidence>
<sequence>MKELYKIARFPLIGLSTIIVLGFLIPEEPVIPARGASFSDWNSQSFWYEPWGTSGVHKGIDIFGTEKTPIVAATRGIVIYAGKIEKGGKVVVVLGPKWRVHYYAHLETKGVSTTDLIPAGEVLGSMGNTGNAAGKQPHLHYAILSLVPYPWRATGETQGWKRMFYLDPDEFLR</sequence>
<reference evidence="3 4" key="1">
    <citation type="submission" date="2020-02" db="EMBL/GenBank/DDBJ databases">
        <title>Aliifodinibius halophilus 2W32, complete genome.</title>
        <authorList>
            <person name="Li Y."/>
            <person name="Wu S."/>
        </authorList>
    </citation>
    <scope>NUCLEOTIDE SEQUENCE [LARGE SCALE GENOMIC DNA]</scope>
    <source>
        <strain evidence="3 4">2W32</strain>
    </source>
</reference>
<keyword evidence="1" id="KW-0472">Membrane</keyword>
<dbReference type="InterPro" id="IPR050570">
    <property type="entry name" value="Cell_wall_metabolism_enzyme"/>
</dbReference>
<dbReference type="PANTHER" id="PTHR21666">
    <property type="entry name" value="PEPTIDASE-RELATED"/>
    <property type="match status" value="1"/>
</dbReference>
<dbReference type="SUPFAM" id="SSF51261">
    <property type="entry name" value="Duplicated hybrid motif"/>
    <property type="match status" value="1"/>
</dbReference>
<dbReference type="CDD" id="cd12797">
    <property type="entry name" value="M23_peptidase"/>
    <property type="match status" value="1"/>
</dbReference>
<organism evidence="3 4">
    <name type="scientific">Fodinibius halophilus</name>
    <dbReference type="NCBI Taxonomy" id="1736908"/>
    <lineage>
        <taxon>Bacteria</taxon>
        <taxon>Pseudomonadati</taxon>
        <taxon>Balneolota</taxon>
        <taxon>Balneolia</taxon>
        <taxon>Balneolales</taxon>
        <taxon>Balneolaceae</taxon>
        <taxon>Fodinibius</taxon>
    </lineage>
</organism>
<keyword evidence="1" id="KW-1133">Transmembrane helix</keyword>
<dbReference type="RefSeq" id="WP_165267806.1">
    <property type="nucleotide sequence ID" value="NZ_JAALLS010000008.1"/>
</dbReference>